<sequence length="251" mass="26912">MPDAGDDRDVAAAARDAVADRADRAADARDAVALSLDCGDRSHDQCHGRGRAHRLTAAGDRARAGADRSASRQDRIAAAHDRRTSATDDLTSAYRRDAGIGQLERSLGIARDSGTAMVICFVDVDGLKTINDTDGHPAGDRILRRVAEVIDDHLDCDDTLLRYGGDEFIFSVLGPAALDIDDTTDAIEARLRESDDIAITCGIAFARERDTVADVIENADRDLYRQRRASRATVAAPTAADAIPGHRPARP</sequence>
<evidence type="ECO:0000256" key="1">
    <source>
        <dbReference type="SAM" id="MobiDB-lite"/>
    </source>
</evidence>
<keyword evidence="4" id="KW-1185">Reference proteome</keyword>
<gene>
    <name evidence="3" type="ORF">R3P95_05970</name>
</gene>
<name>A0ABU4AV26_9NOCA</name>
<dbReference type="Pfam" id="PF00990">
    <property type="entry name" value="GGDEF"/>
    <property type="match status" value="1"/>
</dbReference>
<evidence type="ECO:0000259" key="2">
    <source>
        <dbReference type="PROSITE" id="PS50887"/>
    </source>
</evidence>
<reference evidence="3 4" key="1">
    <citation type="submission" date="2023-10" db="EMBL/GenBank/DDBJ databases">
        <title>Development of a sustainable strategy for remediation of hydrocarbon-contaminated territories based on the waste exchange concept.</title>
        <authorList>
            <person name="Krivoruchko A."/>
        </authorList>
    </citation>
    <scope>NUCLEOTIDE SEQUENCE [LARGE SCALE GENOMIC DNA]</scope>
    <source>
        <strain evidence="3 4">IEGM 1322</strain>
    </source>
</reference>
<dbReference type="InterPro" id="IPR029787">
    <property type="entry name" value="Nucleotide_cyclase"/>
</dbReference>
<feature type="domain" description="GGDEF" evidence="2">
    <location>
        <begin position="115"/>
        <end position="239"/>
    </location>
</feature>
<dbReference type="Gene3D" id="3.30.70.270">
    <property type="match status" value="1"/>
</dbReference>
<dbReference type="SUPFAM" id="SSF55073">
    <property type="entry name" value="Nucleotide cyclase"/>
    <property type="match status" value="1"/>
</dbReference>
<dbReference type="EMBL" id="JAWLKE010000002">
    <property type="protein sequence ID" value="MDV6230090.1"/>
    <property type="molecule type" value="Genomic_DNA"/>
</dbReference>
<dbReference type="PANTHER" id="PTHR45138:SF9">
    <property type="entry name" value="DIGUANYLATE CYCLASE DGCM-RELATED"/>
    <property type="match status" value="1"/>
</dbReference>
<dbReference type="PROSITE" id="PS50887">
    <property type="entry name" value="GGDEF"/>
    <property type="match status" value="1"/>
</dbReference>
<comment type="caution">
    <text evidence="3">The sequence shown here is derived from an EMBL/GenBank/DDBJ whole genome shotgun (WGS) entry which is preliminary data.</text>
</comment>
<protein>
    <submittedName>
        <fullName evidence="3">GGDEF domain-containing protein</fullName>
        <ecNumber evidence="3">2.7.7.65</ecNumber>
    </submittedName>
</protein>
<accession>A0ABU4AV26</accession>
<dbReference type="InterPro" id="IPR000160">
    <property type="entry name" value="GGDEF_dom"/>
</dbReference>
<dbReference type="SMART" id="SM00267">
    <property type="entry name" value="GGDEF"/>
    <property type="match status" value="1"/>
</dbReference>
<dbReference type="InterPro" id="IPR043128">
    <property type="entry name" value="Rev_trsase/Diguanyl_cyclase"/>
</dbReference>
<evidence type="ECO:0000313" key="4">
    <source>
        <dbReference type="Proteomes" id="UP001185899"/>
    </source>
</evidence>
<dbReference type="InterPro" id="IPR050469">
    <property type="entry name" value="Diguanylate_Cyclase"/>
</dbReference>
<feature type="region of interest" description="Disordered" evidence="1">
    <location>
        <begin position="40"/>
        <end position="88"/>
    </location>
</feature>
<dbReference type="NCBIfam" id="TIGR00254">
    <property type="entry name" value="GGDEF"/>
    <property type="match status" value="1"/>
</dbReference>
<dbReference type="PANTHER" id="PTHR45138">
    <property type="entry name" value="REGULATORY COMPONENTS OF SENSORY TRANSDUCTION SYSTEM"/>
    <property type="match status" value="1"/>
</dbReference>
<dbReference type="CDD" id="cd01949">
    <property type="entry name" value="GGDEF"/>
    <property type="match status" value="1"/>
</dbReference>
<keyword evidence="3" id="KW-0548">Nucleotidyltransferase</keyword>
<dbReference type="GO" id="GO:0052621">
    <property type="term" value="F:diguanylate cyclase activity"/>
    <property type="evidence" value="ECO:0007669"/>
    <property type="project" value="UniProtKB-EC"/>
</dbReference>
<dbReference type="EC" id="2.7.7.65" evidence="3"/>
<proteinExistence type="predicted"/>
<organism evidence="3 4">
    <name type="scientific">Rhodococcus cercidiphylli</name>
    <dbReference type="NCBI Taxonomy" id="489916"/>
    <lineage>
        <taxon>Bacteria</taxon>
        <taxon>Bacillati</taxon>
        <taxon>Actinomycetota</taxon>
        <taxon>Actinomycetes</taxon>
        <taxon>Mycobacteriales</taxon>
        <taxon>Nocardiaceae</taxon>
        <taxon>Rhodococcus</taxon>
    </lineage>
</organism>
<dbReference type="Proteomes" id="UP001185899">
    <property type="component" value="Unassembled WGS sequence"/>
</dbReference>
<keyword evidence="3" id="KW-0808">Transferase</keyword>
<evidence type="ECO:0000313" key="3">
    <source>
        <dbReference type="EMBL" id="MDV6230090.1"/>
    </source>
</evidence>
<feature type="compositionally biased region" description="Basic and acidic residues" evidence="1">
    <location>
        <begin position="60"/>
        <end position="86"/>
    </location>
</feature>